<dbReference type="GO" id="GO:0000287">
    <property type="term" value="F:magnesium ion binding"/>
    <property type="evidence" value="ECO:0007669"/>
    <property type="project" value="InterPro"/>
</dbReference>
<dbReference type="Gene3D" id="3.90.470.20">
    <property type="entry name" value="4'-phosphopantetheinyl transferase domain"/>
    <property type="match status" value="2"/>
</dbReference>
<accession>A0A4P6MXQ9</accession>
<keyword evidence="4" id="KW-1185">Reference proteome</keyword>
<dbReference type="EMBL" id="CP036164">
    <property type="protein sequence ID" value="QBF46725.1"/>
    <property type="molecule type" value="Genomic_DNA"/>
</dbReference>
<sequence length="205" mass="22425">MDIMWHDARSLRSLRSKRLEGSEALRAHLGADIEVGRHCPSCGSTTHGRPWARLADGTSTHVSLSRCGEHLVTVVAEHPVGIDVESIEAVTSRWDPALVLHPSEKHPHDLKEMRRLAHDLKEMRGPAHDLKEMRLLAHDLKEMRQRGAMWCRKEAILKALGTGLSTPMSEIRVADWPVVDIEAPGGLAAAVATIPQAGRGGSSTS</sequence>
<dbReference type="KEGG" id="jli:EXU32_10985"/>
<gene>
    <name evidence="3" type="ORF">EXU32_10985</name>
</gene>
<dbReference type="InterPro" id="IPR037143">
    <property type="entry name" value="4-PPantetheinyl_Trfase_dom_sf"/>
</dbReference>
<dbReference type="SUPFAM" id="SSF56214">
    <property type="entry name" value="4'-phosphopantetheinyl transferase"/>
    <property type="match status" value="1"/>
</dbReference>
<dbReference type="Pfam" id="PF01648">
    <property type="entry name" value="ACPS"/>
    <property type="match status" value="1"/>
</dbReference>
<evidence type="ECO:0000313" key="3">
    <source>
        <dbReference type="EMBL" id="QBF46725.1"/>
    </source>
</evidence>
<feature type="domain" description="4'-phosphopantetheinyl transferase" evidence="2">
    <location>
        <begin position="79"/>
        <end position="177"/>
    </location>
</feature>
<name>A0A4P6MXQ9_9MICO</name>
<dbReference type="InterPro" id="IPR008278">
    <property type="entry name" value="4-PPantetheinyl_Trfase_dom"/>
</dbReference>
<dbReference type="OrthoDB" id="190168at2"/>
<keyword evidence="1 3" id="KW-0808">Transferase</keyword>
<evidence type="ECO:0000256" key="1">
    <source>
        <dbReference type="ARBA" id="ARBA00022679"/>
    </source>
</evidence>
<dbReference type="AlphaFoldDB" id="A0A4P6MXQ9"/>
<reference evidence="3 4" key="1">
    <citation type="submission" date="2019-02" db="EMBL/GenBank/DDBJ databases">
        <title>Genomic data mining of an Antarctic deep-sea actinobacterium, Janibacterlimosus P3-3-X1.</title>
        <authorList>
            <person name="Liao L."/>
            <person name="Chen B."/>
        </authorList>
    </citation>
    <scope>NUCLEOTIDE SEQUENCE [LARGE SCALE GENOMIC DNA]</scope>
    <source>
        <strain evidence="3 4">P3-3-X1</strain>
    </source>
</reference>
<evidence type="ECO:0000259" key="2">
    <source>
        <dbReference type="Pfam" id="PF01648"/>
    </source>
</evidence>
<protein>
    <submittedName>
        <fullName evidence="3">4'-phosphopantetheinyl transferase superfamily protein</fullName>
    </submittedName>
</protein>
<proteinExistence type="predicted"/>
<organism evidence="3 4">
    <name type="scientific">Janibacter limosus</name>
    <dbReference type="NCBI Taxonomy" id="53458"/>
    <lineage>
        <taxon>Bacteria</taxon>
        <taxon>Bacillati</taxon>
        <taxon>Actinomycetota</taxon>
        <taxon>Actinomycetes</taxon>
        <taxon>Micrococcales</taxon>
        <taxon>Intrasporangiaceae</taxon>
        <taxon>Janibacter</taxon>
    </lineage>
</organism>
<dbReference type="GO" id="GO:0008897">
    <property type="term" value="F:holo-[acyl-carrier-protein] synthase activity"/>
    <property type="evidence" value="ECO:0007669"/>
    <property type="project" value="InterPro"/>
</dbReference>
<dbReference type="Proteomes" id="UP000290408">
    <property type="component" value="Chromosome"/>
</dbReference>
<evidence type="ECO:0000313" key="4">
    <source>
        <dbReference type="Proteomes" id="UP000290408"/>
    </source>
</evidence>